<dbReference type="SUPFAM" id="SSF49265">
    <property type="entry name" value="Fibronectin type III"/>
    <property type="match status" value="1"/>
</dbReference>
<feature type="domain" description="Fibronectin type-III" evidence="1">
    <location>
        <begin position="116"/>
        <end position="225"/>
    </location>
</feature>
<dbReference type="InterPro" id="IPR013783">
    <property type="entry name" value="Ig-like_fold"/>
</dbReference>
<evidence type="ECO:0000259" key="1">
    <source>
        <dbReference type="PROSITE" id="PS50853"/>
    </source>
</evidence>
<dbReference type="Gene3D" id="2.60.40.10">
    <property type="entry name" value="Immunoglobulins"/>
    <property type="match status" value="4"/>
</dbReference>
<name>A0ABQ1MGG6_9BACT</name>
<dbReference type="Proteomes" id="UP000636010">
    <property type="component" value="Unassembled WGS sequence"/>
</dbReference>
<dbReference type="PROSITE" id="PS50853">
    <property type="entry name" value="FN3"/>
    <property type="match status" value="1"/>
</dbReference>
<dbReference type="CDD" id="cd00063">
    <property type="entry name" value="FN3"/>
    <property type="match status" value="1"/>
</dbReference>
<comment type="caution">
    <text evidence="2">The sequence shown here is derived from an EMBL/GenBank/DDBJ whole genome shotgun (WGS) entry which is preliminary data.</text>
</comment>
<gene>
    <name evidence="2" type="ORF">GCM10011506_27010</name>
</gene>
<dbReference type="SMART" id="SM00060">
    <property type="entry name" value="FN3"/>
    <property type="match status" value="2"/>
</dbReference>
<dbReference type="Pfam" id="PF18962">
    <property type="entry name" value="Por_Secre_tail"/>
    <property type="match status" value="1"/>
</dbReference>
<dbReference type="InterPro" id="IPR036116">
    <property type="entry name" value="FN3_sf"/>
</dbReference>
<dbReference type="InterPro" id="IPR003961">
    <property type="entry name" value="FN3_dom"/>
</dbReference>
<sequence>MLFWQTDIVAQISATTDPATERTDTEAKLNATLDPNGAGELTYHFEYSINSDLSAVSNTASLTTSAAGPVETIVTGLTAGTEYYYRVYAEETADDLNNAQGDVLSFYTLASPPSGAATNLGVVEQTVNSLEISWDAVAGADGYLVIYKEGNTSIDISGISNGTSPDDLIPGAGIVIIDNSTALTATISDLSSETEYAINVIPYSFVEEGTPVESTYNYFTDSPELLTSTTLAPASTNTLTYTSAASTINSVTNDADGEYAVVFSFSMNDVAGDGLPTKLLAFNIEAAATDYFLANGINWTDVIENARIRNSTPSPDRVLTGTLSSSFIEFTVEDNNNNNSNQFGFIPEGESIALQLEIRIKESITGFDIDNNNFVFELDPSTITVESGTSGFSTAPGTSIKTPDASNRIEVAASEFVFTTQPPATVIAGQNISPSPVFEARDENGNIDLDFTDGYLVANAGNIPMDNAPDAGFTEGVSTFPNNFNYQGSGNGRLTITSGSVSGTSNAVAVNPRLTISELTNGLNTGVLESNSSDQAVLGISIEALGSTILEEIIIDIDQTLGANLSNLRLVSSSNANYEDVATDSPIETASFTVNTDNIIISNLNQSFTSETKNYFLVMDVGADVNSSTPDITFSLRTVDNLTFSGTPDFNDLTLSQTYSFEDVTAPSVTNTLFSPSALNKQSVGSETFEIEITFSEAMNPSVVPVVSFPTTEEDASSSLTPTASSGWSASNTVYTVVYDVSDQNVEYNVDISISGAEDTSGNSQITYSETDAFIIDTKAPTVTNISFDRTLINRANPTIELTATFSESMDPGQAITFNVSGSTDLAENTDGTWSVSNTVYTVSFTHNLAEEETDLVSIAIADATDEAGNPIVSVNSDDFSIDTRQPRITKITTSNNAGLYKPGDVINISVTFDDDITVTGVPELNLNSGGQASFQNVINNQANFSYTVGAVGSGENTNALDVTAISLGEASITDDADNIISTVLPSSPNRLQDDKIIKVDTEPASIVNVTSTNANDFYKAGDIINITVEFNETVLVTGAPELILNTNDKAVYLSGSNSTTLVFEYVVQNADGTLLDTNDLNYANTGSLSLAGGTINDLAEIEADLQLPAVAGPNSLGSNKNIRIDTEAPVLSGTPFSPVNNAFNVNPNNFTISFNEPVSGAGSDNIRIFEAETNTLAATLSGSSAFSNNTANTLNFLSLNTLLTDTTKYYFEFDGGAIVDRAGNAYTGFNDPATWSFTTFGPSKIITFSEGACIDEQFTIEGKYFTGVSEIITNIGGTSSTINTFTIVDDNTIVFDMPSLTQPGTITLSKISGQNGNADDASTTSTEEVKIGPSTAQLVIVGNNNVCNSSGGVDGNTSPTATEIRVDVQGGSGLYTIQYSNGVDNQTISNYTSGTSFIVDPPASGDNTYSLISVTDLDPELTTCSAPDLGSNIIIRQFEISVVEAGGNNDAEYAFGVVDLCLAEENSVDLGSSASMGTLPSITGDVTTGTWTIESGPSSGGGGFSSDFSLKSTNNLTPTYYPSLADAAFGEITLRLRSTNPSGNNPCFATEDFLIIRFVSTITANEGPDLQLCKELDGAGNPMAVAALNGSFGGGADGLEWSRNDQFNEEPTFDGTWGFHNDPDNPVYTLSSTNPQAFYKVSPLELTNESAILELIPTASSGGCGGTPPARILNLSINDIPAPTKSEFKEVVCTGEEFVKFSVSPSFSESSFIWNITSQGPSFNRFEGASNGSSVFVNFREVVEESKDTLTVREVNSVNGCISEPLYFYLTIKPLPTVSVDYASSSALSSEAGLVPLQSGAEAITNTTPASGGVFSGPGVVLHSDSKYYLNTQALDITDFSDPEDVHEIIFTYQDATGCSNSDTITFDIYDAANIFPALASVYCEVDSIVSISVEEAILVTGNLPLQVIDIFGPGITYNGGNMAEFNPSVALDENNGISNMEISYSFENPNNGTTVTNAASQRVTVLATPTPSPNPVQSIYCTDDFEVELTRDRNDNPSENFTFELLSPRFSQPVITGNANLGFVFHPDRLLDSMINSQVDHIEVEILYTYANQQGCTATDTLQTIVYRKPQDLVFESSELCIKGAVADLAVVTNSGMISGEDIDWYTNEELIGRPIFTGESFLPEAELFQGMNERTFYAVRRSRDGDNLLCTSNIGSVTYKRISEPDFTWNRSTFGSTPIAFTANFDPDNDIDTLRWTISLNNVTVATLINPADIIQANFDFNTLGAGLYQLTLEVQNDFGCTASVRKELVIVPETSVITQYNFNNDAQGWVAAGTNKSWEIAIPDSVVITNPDNLWITNAEGSYNARERSFVYSPAFDFSSVDKPTVIFDLWLDIASSDGMILEYSTDEMIIEDPNKQWQRLGDFENGISSGLNWYNTELISARPGTNNIVDGETVFNNDFGRGWSGDSEQEDLPLKVRHILDGIPQDERDHVIFRFHFASRDNENLPEGIAFDNFSIESRNRMVLIEYFGNDEALDDQQEMNELNNRLSNSSDLAFINYRVNNEDILFQNTSSATLSRMFFYNAYSSQASFALDGNYNENQAFASTLSENQLNLKALEPSSIDSLKVITQAVSDGELAIEVSFSNIRPLSDSIRFYLAVVNKELKISQSGSSDQKTYYGVLNEFLTSPLGISWKEVIDANFTFKASKALDTLNLAVVAFFQDEKTGEVLQSAYKNLPPLKLSAVLSNKDNFDNLKFLLFPNPANDRVAVRASSVLKNEIKGEIIDLTGKVVSEFRMSKEMKQVDIETKLLRSGIYSVRLSDTSGNYQLLKLAVTH</sequence>
<evidence type="ECO:0000313" key="3">
    <source>
        <dbReference type="Proteomes" id="UP000636010"/>
    </source>
</evidence>
<reference evidence="3" key="1">
    <citation type="journal article" date="2019" name="Int. J. Syst. Evol. Microbiol.">
        <title>The Global Catalogue of Microorganisms (GCM) 10K type strain sequencing project: providing services to taxonomists for standard genome sequencing and annotation.</title>
        <authorList>
            <consortium name="The Broad Institute Genomics Platform"/>
            <consortium name="The Broad Institute Genome Sequencing Center for Infectious Disease"/>
            <person name="Wu L."/>
            <person name="Ma J."/>
        </authorList>
    </citation>
    <scope>NUCLEOTIDE SEQUENCE [LARGE SCALE GENOMIC DNA]</scope>
    <source>
        <strain evidence="3">CGMCC 1.10832</strain>
    </source>
</reference>
<accession>A0ABQ1MGG6</accession>
<protein>
    <recommendedName>
        <fullName evidence="1">Fibronectin type-III domain-containing protein</fullName>
    </recommendedName>
</protein>
<dbReference type="EMBL" id="BMEC01000008">
    <property type="protein sequence ID" value="GGC40112.1"/>
    <property type="molecule type" value="Genomic_DNA"/>
</dbReference>
<proteinExistence type="predicted"/>
<keyword evidence="3" id="KW-1185">Reference proteome</keyword>
<dbReference type="InterPro" id="IPR026444">
    <property type="entry name" value="Secre_tail"/>
</dbReference>
<organism evidence="2 3">
    <name type="scientific">Marivirga lumbricoides</name>
    <dbReference type="NCBI Taxonomy" id="1046115"/>
    <lineage>
        <taxon>Bacteria</taxon>
        <taxon>Pseudomonadati</taxon>
        <taxon>Bacteroidota</taxon>
        <taxon>Cytophagia</taxon>
        <taxon>Cytophagales</taxon>
        <taxon>Marivirgaceae</taxon>
        <taxon>Marivirga</taxon>
    </lineage>
</organism>
<evidence type="ECO:0000313" key="2">
    <source>
        <dbReference type="EMBL" id="GGC40112.1"/>
    </source>
</evidence>